<keyword evidence="3 7" id="KW-0808">Transferase</keyword>
<comment type="caution">
    <text evidence="7">The sequence shown here is derived from an EMBL/GenBank/DDBJ whole genome shotgun (WGS) entry which is preliminary data.</text>
</comment>
<dbReference type="CDD" id="cd11642">
    <property type="entry name" value="SUMT"/>
    <property type="match status" value="1"/>
</dbReference>
<keyword evidence="4" id="KW-0949">S-adenosyl-L-methionine</keyword>
<proteinExistence type="predicted"/>
<evidence type="ECO:0000256" key="2">
    <source>
        <dbReference type="ARBA" id="ARBA00022603"/>
    </source>
</evidence>
<dbReference type="Gene3D" id="3.30.950.10">
    <property type="entry name" value="Methyltransferase, Cobalt-precorrin-4 Transmethylase, Domain 2"/>
    <property type="match status" value="1"/>
</dbReference>
<dbReference type="InterPro" id="IPR006366">
    <property type="entry name" value="CobA/CysG_C"/>
</dbReference>
<dbReference type="PANTHER" id="PTHR45790">
    <property type="entry name" value="SIROHEME SYNTHASE-RELATED"/>
    <property type="match status" value="1"/>
</dbReference>
<dbReference type="InterPro" id="IPR000878">
    <property type="entry name" value="4pyrrol_Mease"/>
</dbReference>
<dbReference type="SUPFAM" id="SSF53790">
    <property type="entry name" value="Tetrapyrrole methylase"/>
    <property type="match status" value="1"/>
</dbReference>
<feature type="domain" description="Tetrapyrrole methylase" evidence="6">
    <location>
        <begin position="2"/>
        <end position="213"/>
    </location>
</feature>
<reference evidence="7 8" key="1">
    <citation type="submission" date="2018-08" db="EMBL/GenBank/DDBJ databases">
        <title>Genomic Encyclopedia of Archaeal and Bacterial Type Strains, Phase II (KMG-II): from individual species to whole genera.</title>
        <authorList>
            <person name="Goeker M."/>
        </authorList>
    </citation>
    <scope>NUCLEOTIDE SEQUENCE [LARGE SCALE GENOMIC DNA]</scope>
    <source>
        <strain evidence="7 8">DSM 45791</strain>
    </source>
</reference>
<protein>
    <recommendedName>
        <fullName evidence="1">uroporphyrinogen-III C-methyltransferase</fullName>
        <ecNumber evidence="1">2.1.1.107</ecNumber>
    </recommendedName>
</protein>
<gene>
    <name evidence="7" type="ORF">BCF44_110322</name>
</gene>
<dbReference type="GO" id="GO:0032259">
    <property type="term" value="P:methylation"/>
    <property type="evidence" value="ECO:0007669"/>
    <property type="project" value="UniProtKB-KW"/>
</dbReference>
<keyword evidence="8" id="KW-1185">Reference proteome</keyword>
<dbReference type="Pfam" id="PF00590">
    <property type="entry name" value="TP_methylase"/>
    <property type="match status" value="1"/>
</dbReference>
<keyword evidence="5" id="KW-0627">Porphyrin biosynthesis</keyword>
<dbReference type="GO" id="GO:0004851">
    <property type="term" value="F:uroporphyrin-III C-methyltransferase activity"/>
    <property type="evidence" value="ECO:0007669"/>
    <property type="project" value="UniProtKB-EC"/>
</dbReference>
<dbReference type="RefSeq" id="WP_116177613.1">
    <property type="nucleotide sequence ID" value="NZ_CP144375.1"/>
</dbReference>
<dbReference type="OrthoDB" id="9815856at2"/>
<evidence type="ECO:0000259" key="6">
    <source>
        <dbReference type="Pfam" id="PF00590"/>
    </source>
</evidence>
<dbReference type="Proteomes" id="UP000256269">
    <property type="component" value="Unassembled WGS sequence"/>
</dbReference>
<dbReference type="InterPro" id="IPR050161">
    <property type="entry name" value="Siro_Cobalamin_biosynth"/>
</dbReference>
<dbReference type="PANTHER" id="PTHR45790:SF3">
    <property type="entry name" value="S-ADENOSYL-L-METHIONINE-DEPENDENT UROPORPHYRINOGEN III METHYLTRANSFERASE, CHLOROPLASTIC"/>
    <property type="match status" value="1"/>
</dbReference>
<dbReference type="InterPro" id="IPR014777">
    <property type="entry name" value="4pyrrole_Mease_sub1"/>
</dbReference>
<evidence type="ECO:0000256" key="3">
    <source>
        <dbReference type="ARBA" id="ARBA00022679"/>
    </source>
</evidence>
<accession>A0A3E0HEI8</accession>
<dbReference type="AlphaFoldDB" id="A0A3E0HEI8"/>
<dbReference type="NCBIfam" id="NF004790">
    <property type="entry name" value="PRK06136.1"/>
    <property type="match status" value="1"/>
</dbReference>
<dbReference type="NCBIfam" id="TIGR01469">
    <property type="entry name" value="cobA_cysG_Cterm"/>
    <property type="match status" value="1"/>
</dbReference>
<evidence type="ECO:0000256" key="1">
    <source>
        <dbReference type="ARBA" id="ARBA00012162"/>
    </source>
</evidence>
<organism evidence="7 8">
    <name type="scientific">Kutzneria buriramensis</name>
    <dbReference type="NCBI Taxonomy" id="1045776"/>
    <lineage>
        <taxon>Bacteria</taxon>
        <taxon>Bacillati</taxon>
        <taxon>Actinomycetota</taxon>
        <taxon>Actinomycetes</taxon>
        <taxon>Pseudonocardiales</taxon>
        <taxon>Pseudonocardiaceae</taxon>
        <taxon>Kutzneria</taxon>
    </lineage>
</organism>
<sequence>MTVHLVGAGPGDPGLLTCRAVELLKSAEVVVYDRPSMADIVAIADSAEVVHCVGKAGSRPAWPQADVNQLLVDLGRTGRDVVRLKAGDAFVVSRGGEEAVALAAAGVPFDIVPGISAAIAAPALAGIPVMVRQVATTLTVIAGNDDPEYHQTIDWDAVARVGGTVVVLTGRSAFRDIADKLMAGGLAADTPVAAISAASRDHQRTELGTLGSLPNTRMRPPVTFVIGEVAALDLLASGQPSVGRPIGNPSTERVADQLLAADDEPVEGSHAHS</sequence>
<evidence type="ECO:0000256" key="5">
    <source>
        <dbReference type="ARBA" id="ARBA00023244"/>
    </source>
</evidence>
<evidence type="ECO:0000256" key="4">
    <source>
        <dbReference type="ARBA" id="ARBA00022691"/>
    </source>
</evidence>
<name>A0A3E0HEI8_9PSEU</name>
<dbReference type="EC" id="2.1.1.107" evidence="1"/>
<dbReference type="InterPro" id="IPR035996">
    <property type="entry name" value="4pyrrol_Methylase_sf"/>
</dbReference>
<dbReference type="FunFam" id="3.40.1010.10:FF:000001">
    <property type="entry name" value="Siroheme synthase"/>
    <property type="match status" value="1"/>
</dbReference>
<dbReference type="EMBL" id="QUNO01000010">
    <property type="protein sequence ID" value="REH42821.1"/>
    <property type="molecule type" value="Genomic_DNA"/>
</dbReference>
<dbReference type="InterPro" id="IPR014776">
    <property type="entry name" value="4pyrrole_Mease_sub2"/>
</dbReference>
<evidence type="ECO:0000313" key="8">
    <source>
        <dbReference type="Proteomes" id="UP000256269"/>
    </source>
</evidence>
<dbReference type="Gene3D" id="3.40.1010.10">
    <property type="entry name" value="Cobalt-precorrin-4 Transmethylase, Domain 1"/>
    <property type="match status" value="1"/>
</dbReference>
<evidence type="ECO:0000313" key="7">
    <source>
        <dbReference type="EMBL" id="REH42821.1"/>
    </source>
</evidence>
<keyword evidence="2 7" id="KW-0489">Methyltransferase</keyword>
<dbReference type="GO" id="GO:0019354">
    <property type="term" value="P:siroheme biosynthetic process"/>
    <property type="evidence" value="ECO:0007669"/>
    <property type="project" value="InterPro"/>
</dbReference>